<evidence type="ECO:0000256" key="4">
    <source>
        <dbReference type="ARBA" id="ARBA00023136"/>
    </source>
</evidence>
<gene>
    <name evidence="6" type="ORF">G7K_4192-t1</name>
</gene>
<evidence type="ECO:0000313" key="7">
    <source>
        <dbReference type="Proteomes" id="UP000033140"/>
    </source>
</evidence>
<feature type="transmembrane region" description="Helical" evidence="5">
    <location>
        <begin position="116"/>
        <end position="141"/>
    </location>
</feature>
<evidence type="ECO:0000256" key="1">
    <source>
        <dbReference type="ARBA" id="ARBA00004370"/>
    </source>
</evidence>
<evidence type="ECO:0000256" key="2">
    <source>
        <dbReference type="ARBA" id="ARBA00022692"/>
    </source>
</evidence>
<dbReference type="OMA" id="HAWSCTI"/>
<feature type="transmembrane region" description="Helical" evidence="5">
    <location>
        <begin position="75"/>
        <end position="101"/>
    </location>
</feature>
<name>A0A0E9NJK0_SAICN</name>
<accession>A0A0E9NJK0</accession>
<keyword evidence="2 5" id="KW-0812">Transmembrane</keyword>
<dbReference type="AlphaFoldDB" id="A0A0E9NJK0"/>
<evidence type="ECO:0000256" key="5">
    <source>
        <dbReference type="SAM" id="Phobius"/>
    </source>
</evidence>
<dbReference type="GO" id="GO:0016020">
    <property type="term" value="C:membrane"/>
    <property type="evidence" value="ECO:0007669"/>
    <property type="project" value="UniProtKB-SubCell"/>
</dbReference>
<keyword evidence="4 5" id="KW-0472">Membrane</keyword>
<organism evidence="6 7">
    <name type="scientific">Saitoella complicata (strain BCRC 22490 / CBS 7301 / JCM 7358 / NBRC 10748 / NRRL Y-17804)</name>
    <dbReference type="NCBI Taxonomy" id="698492"/>
    <lineage>
        <taxon>Eukaryota</taxon>
        <taxon>Fungi</taxon>
        <taxon>Dikarya</taxon>
        <taxon>Ascomycota</taxon>
        <taxon>Taphrinomycotina</taxon>
        <taxon>Taphrinomycotina incertae sedis</taxon>
        <taxon>Saitoella</taxon>
    </lineage>
</organism>
<dbReference type="Proteomes" id="UP000033140">
    <property type="component" value="Unassembled WGS sequence"/>
</dbReference>
<sequence length="150" mass="16246">MYAQLVYSKYFGCAWRLFYNSLNCDTELGVDAAPAAARAQPCSSSTPERHGIDTASGRTKTPEIIIMKPLVGQGLATFCTLISFIGILFLLILAACFAVNLESIMGSTNDPEDGKAVAWMCVQAAGVYAVFLAFCGGQVLWHRKRGQVRI</sequence>
<keyword evidence="7" id="KW-1185">Reference proteome</keyword>
<evidence type="ECO:0000313" key="6">
    <source>
        <dbReference type="EMBL" id="GAO50057.1"/>
    </source>
</evidence>
<protein>
    <submittedName>
        <fullName evidence="6">Uncharacterized protein</fullName>
    </submittedName>
</protein>
<reference evidence="6 7" key="1">
    <citation type="journal article" date="2011" name="J. Gen. Appl. Microbiol.">
        <title>Draft genome sequencing of the enigmatic yeast Saitoella complicata.</title>
        <authorList>
            <person name="Nishida H."/>
            <person name="Hamamoto M."/>
            <person name="Sugiyama J."/>
        </authorList>
    </citation>
    <scope>NUCLEOTIDE SEQUENCE [LARGE SCALE GENOMIC DNA]</scope>
    <source>
        <strain evidence="6 7">NRRL Y-17804</strain>
    </source>
</reference>
<keyword evidence="3 5" id="KW-1133">Transmembrane helix</keyword>
<dbReference type="InterPro" id="IPR056552">
    <property type="entry name" value="Ribonucl_Kappa"/>
</dbReference>
<dbReference type="EMBL" id="BACD03000029">
    <property type="protein sequence ID" value="GAO50057.1"/>
    <property type="molecule type" value="Genomic_DNA"/>
</dbReference>
<evidence type="ECO:0000256" key="3">
    <source>
        <dbReference type="ARBA" id="ARBA00022989"/>
    </source>
</evidence>
<reference evidence="6 7" key="2">
    <citation type="journal article" date="2014" name="J. Gen. Appl. Microbiol.">
        <title>The early diverging ascomycetous budding yeast Saitoella complicata has three histone deacetylases belonging to the Clr6, Hos2, and Rpd3 lineages.</title>
        <authorList>
            <person name="Nishida H."/>
            <person name="Matsumoto T."/>
            <person name="Kondo S."/>
            <person name="Hamamoto M."/>
            <person name="Yoshikawa H."/>
        </authorList>
    </citation>
    <scope>NUCLEOTIDE SEQUENCE [LARGE SCALE GENOMIC DNA]</scope>
    <source>
        <strain evidence="6 7">NRRL Y-17804</strain>
    </source>
</reference>
<comment type="caution">
    <text evidence="6">The sequence shown here is derived from an EMBL/GenBank/DDBJ whole genome shotgun (WGS) entry which is preliminary data.</text>
</comment>
<dbReference type="Pfam" id="PF23489">
    <property type="entry name" value="V-ATPase_su_f"/>
    <property type="match status" value="1"/>
</dbReference>
<reference evidence="6 7" key="3">
    <citation type="journal article" date="2015" name="Genome Announc.">
        <title>Draft Genome Sequence of the Archiascomycetous Yeast Saitoella complicata.</title>
        <authorList>
            <person name="Yamauchi K."/>
            <person name="Kondo S."/>
            <person name="Hamamoto M."/>
            <person name="Takahashi Y."/>
            <person name="Ogura Y."/>
            <person name="Hayashi T."/>
            <person name="Nishida H."/>
        </authorList>
    </citation>
    <scope>NUCLEOTIDE SEQUENCE [LARGE SCALE GENOMIC DNA]</scope>
    <source>
        <strain evidence="6 7">NRRL Y-17804</strain>
    </source>
</reference>
<comment type="subcellular location">
    <subcellularLocation>
        <location evidence="1">Membrane</location>
    </subcellularLocation>
</comment>
<dbReference type="STRING" id="698492.A0A0E9NJK0"/>
<proteinExistence type="predicted"/>